<keyword evidence="6" id="KW-0479">Metal-binding</keyword>
<dbReference type="InterPro" id="IPR013103">
    <property type="entry name" value="RVT_2"/>
</dbReference>
<reference evidence="16 17" key="1">
    <citation type="submission" date="2020-12" db="EMBL/GenBank/DDBJ databases">
        <title>Concerted genomic and epigenomic changes stabilize Arabidopsis allopolyploids.</title>
        <authorList>
            <person name="Chen Z."/>
        </authorList>
    </citation>
    <scope>NUCLEOTIDE SEQUENCE [LARGE SCALE GENOMIC DNA]</scope>
    <source>
        <strain evidence="16">Allo738</strain>
        <tissue evidence="16">Leaf</tissue>
    </source>
</reference>
<accession>A0A8T2EWJ3</accession>
<gene>
    <name evidence="16" type="ORF">ISN45_At03g040880</name>
</gene>
<dbReference type="InterPro" id="IPR001878">
    <property type="entry name" value="Znf_CCHC"/>
</dbReference>
<dbReference type="GO" id="GO:0005506">
    <property type="term" value="F:iron ion binding"/>
    <property type="evidence" value="ECO:0007669"/>
    <property type="project" value="InterPro"/>
</dbReference>
<evidence type="ECO:0000256" key="2">
    <source>
        <dbReference type="ARBA" id="ARBA00004167"/>
    </source>
</evidence>
<feature type="compositionally biased region" description="Acidic residues" evidence="13">
    <location>
        <begin position="630"/>
        <end position="639"/>
    </location>
</feature>
<dbReference type="GO" id="GO:0020037">
    <property type="term" value="F:heme binding"/>
    <property type="evidence" value="ECO:0007669"/>
    <property type="project" value="InterPro"/>
</dbReference>
<evidence type="ECO:0000256" key="9">
    <source>
        <dbReference type="ARBA" id="ARBA00023004"/>
    </source>
</evidence>
<organism evidence="16 17">
    <name type="scientific">Arabidopsis thaliana x Arabidopsis arenosa</name>
    <dbReference type="NCBI Taxonomy" id="1240361"/>
    <lineage>
        <taxon>Eukaryota</taxon>
        <taxon>Viridiplantae</taxon>
        <taxon>Streptophyta</taxon>
        <taxon>Embryophyta</taxon>
        <taxon>Tracheophyta</taxon>
        <taxon>Spermatophyta</taxon>
        <taxon>Magnoliopsida</taxon>
        <taxon>eudicotyledons</taxon>
        <taxon>Gunneridae</taxon>
        <taxon>Pentapetalae</taxon>
        <taxon>rosids</taxon>
        <taxon>malvids</taxon>
        <taxon>Brassicales</taxon>
        <taxon>Brassicaceae</taxon>
        <taxon>Camelineae</taxon>
        <taxon>Arabidopsis</taxon>
    </lineage>
</organism>
<feature type="region of interest" description="Disordered" evidence="13">
    <location>
        <begin position="103"/>
        <end position="143"/>
    </location>
</feature>
<dbReference type="InterPro" id="IPR054722">
    <property type="entry name" value="PolX-like_BBD"/>
</dbReference>
<dbReference type="CDD" id="cd11064">
    <property type="entry name" value="CYP86A"/>
    <property type="match status" value="1"/>
</dbReference>
<evidence type="ECO:0000256" key="4">
    <source>
        <dbReference type="ARBA" id="ARBA00022617"/>
    </source>
</evidence>
<dbReference type="Proteomes" id="UP000694240">
    <property type="component" value="Chromosome 3"/>
</dbReference>
<evidence type="ECO:0000259" key="14">
    <source>
        <dbReference type="PROSITE" id="PS50158"/>
    </source>
</evidence>
<comment type="cofactor">
    <cofactor evidence="1">
        <name>heme</name>
        <dbReference type="ChEBI" id="CHEBI:30413"/>
    </cofactor>
</comment>
<name>A0A8T2EWJ3_9BRAS</name>
<dbReference type="Pfam" id="PF07727">
    <property type="entry name" value="RVT_2"/>
    <property type="match status" value="1"/>
</dbReference>
<keyword evidence="11" id="KW-0472">Membrane</keyword>
<keyword evidence="12" id="KW-0862">Zinc</keyword>
<evidence type="ECO:0000256" key="6">
    <source>
        <dbReference type="ARBA" id="ARBA00022723"/>
    </source>
</evidence>
<evidence type="ECO:0000313" key="17">
    <source>
        <dbReference type="Proteomes" id="UP000694240"/>
    </source>
</evidence>
<sequence>MWATLNKLYMETSLPNRIYTQLRLYSFKMLETMSIIQNIDQFLRIVAELGSLQIVVAEEVQAILILNSLPVSYIQLKHTLKYGNKTLCVQDVVSSAKSLERELAESKESERGSSTVLYTAERGRPQNRSQQQGNKGKGRSRSNSKTKVTCWFCKKEGHVKKDCFARKRKLESEGPGEAGVIIENLEVSEALNISDRLVKDMWVLDSGCTSHMSSRRDWFSDFEENDDRTILLGDDHTVKSQGQGSIRINANGGSIRILKNVKYVPNLRRNLISTGTLDKLGYHYEGGDGKVRYHKNNATALVGRLINGLYVLDGETIMSESFNAEDTKSSTELWHSTLGHMSLNNMKILAGKGLLQKNDVKELEFCDHCVMGKSKKLSFNVSKHITEEALGYVHADLWGSPNVTPSLSGMKYFLSIVDDKTRKVWLMFLKSNDETFDRFCEWKELVETQVGKKVKVLRTDNGLEFCNSKFEDYCKKFGIERHRTCAYTPQQNGVAERMNKTLMEKVRCLLSESGLEEIFWAEAASTVAYLVNRSPAFAVDHNVHEELWLNRKPGYKHLRRFGSVAYEHQDQGKLKPRALKGVFLGYPQGTKGYKIWLLEEMKCVFNRNVIFHEDLVYKDLQLKEKSEQEGNTEDMDSSEEPSCYHESKETKEWEKWNAGMGDEMQYKARLVARGFTQRKGIDYDQVFAPVVKHVSIRILMSIVVQEDLELEQMDVKTAFLHGDLDQPLYMEQPEGYVADEQKDQVCLLKKSLYGLKQAPRQWNKKFNSFIMDQNFIKSGHDSCVYIKQVSDEEFVYILIYVDDMLIAAKPMTEINKIKEALSTGFEMKDMGAASRILGIDIIRDRKAGTLRLSQTGYLEKVLHMFNMTEARPVSTPMGAHFKLASVVEEEECVDTDKVPYSSAIGSIMYAMVGTRPDIAQAIGVLSRFMSKPGKIHWTAVKWLLRYLKGSTDLNLVFTREKDFRVQGFSDSDYAADLDRRRSTTGYVFTVGGNTVSWKSNLQSIVALSTTEAEYVALTEAVKEALWIQGLLTEMGFKQEKVTLWCDSQSVISLAKNNTFHERTKHIAIKFNFIRDVIEEGSVEVLKIHTSRNPADMLTKGIHVQKFESALGFLKLLRLDHTDLAEPGKPFTDLLGDLLGGGIFNVDGHSWSSQRKLASHEFSTRSLRSFAFEVLKDEVENRLVPVLSTAADVGTTVDLQDVLKRFAFDVVCKVSLGWDPDCLDLTRPVNPLVEAFDTAAEISARRATEPIYAVWKTKRVLNVGSERKLREAIRTVHVLVSEIVRAKKKSLEIGTGAEAKQDLLSRFLAAGHNGEAVRDMVISFIMAGRDTTSAAMTWLFWLLTENDDVERKILEEVDPLVSLGLGFEDLKEMAYTKACLCEAMRLYPPVSWDSKHAANDDVLPDGTRVKRGDKVTYFPYGMGRMETLWGTDSEEFNPNRWFDSEPGSTRPVLKPISPYKFPVFQAGPRVCVGKEMAFMQMKYVVGSVLSRFEIVPVNKDRPVFVPLLTAHMAGGLKVKIKRRSHILNNV</sequence>
<dbReference type="InterPro" id="IPR057670">
    <property type="entry name" value="SH3_retrovirus"/>
</dbReference>
<dbReference type="FunFam" id="1.10.630.10:FF:000044">
    <property type="entry name" value="Cytochrome P450"/>
    <property type="match status" value="1"/>
</dbReference>
<feature type="domain" description="CCHC-type" evidence="14">
    <location>
        <begin position="150"/>
        <end position="163"/>
    </location>
</feature>
<dbReference type="Pfam" id="PF00067">
    <property type="entry name" value="p450"/>
    <property type="match status" value="1"/>
</dbReference>
<evidence type="ECO:0000256" key="13">
    <source>
        <dbReference type="SAM" id="MobiDB-lite"/>
    </source>
</evidence>
<dbReference type="PROSITE" id="PS50158">
    <property type="entry name" value="ZF_CCHC"/>
    <property type="match status" value="1"/>
</dbReference>
<dbReference type="Pfam" id="PF00665">
    <property type="entry name" value="rve"/>
    <property type="match status" value="1"/>
</dbReference>
<feature type="region of interest" description="Disordered" evidence="13">
    <location>
        <begin position="626"/>
        <end position="649"/>
    </location>
</feature>
<keyword evidence="17" id="KW-1185">Reference proteome</keyword>
<dbReference type="GO" id="GO:0008270">
    <property type="term" value="F:zinc ion binding"/>
    <property type="evidence" value="ECO:0007669"/>
    <property type="project" value="UniProtKB-KW"/>
</dbReference>
<keyword evidence="10" id="KW-0503">Monooxygenase</keyword>
<proteinExistence type="inferred from homology"/>
<evidence type="ECO:0000256" key="1">
    <source>
        <dbReference type="ARBA" id="ARBA00001971"/>
    </source>
</evidence>
<dbReference type="GO" id="GO:0016705">
    <property type="term" value="F:oxidoreductase activity, acting on paired donors, with incorporation or reduction of molecular oxygen"/>
    <property type="evidence" value="ECO:0007669"/>
    <property type="project" value="InterPro"/>
</dbReference>
<keyword evidence="9" id="KW-0408">Iron</keyword>
<keyword evidence="12" id="KW-0863">Zinc-finger</keyword>
<dbReference type="InterPro" id="IPR001584">
    <property type="entry name" value="Integrase_cat-core"/>
</dbReference>
<evidence type="ECO:0000256" key="11">
    <source>
        <dbReference type="ARBA" id="ARBA00023136"/>
    </source>
</evidence>
<evidence type="ECO:0000256" key="10">
    <source>
        <dbReference type="ARBA" id="ARBA00023033"/>
    </source>
</evidence>
<dbReference type="Pfam" id="PF14223">
    <property type="entry name" value="Retrotran_gag_2"/>
    <property type="match status" value="1"/>
</dbReference>
<dbReference type="Pfam" id="PF25597">
    <property type="entry name" value="SH3_retrovirus"/>
    <property type="match status" value="1"/>
</dbReference>
<dbReference type="PROSITE" id="PS50994">
    <property type="entry name" value="INTEGRASE"/>
    <property type="match status" value="1"/>
</dbReference>
<dbReference type="GO" id="GO:0004497">
    <property type="term" value="F:monooxygenase activity"/>
    <property type="evidence" value="ECO:0007669"/>
    <property type="project" value="UniProtKB-KW"/>
</dbReference>
<keyword evidence="4" id="KW-0349">Heme</keyword>
<dbReference type="CDD" id="cd09272">
    <property type="entry name" value="RNase_HI_RT_Ty1"/>
    <property type="match status" value="1"/>
</dbReference>
<comment type="similarity">
    <text evidence="3">Belongs to the cytochrome P450 family.</text>
</comment>
<dbReference type="InterPro" id="IPR001128">
    <property type="entry name" value="Cyt_P450"/>
</dbReference>
<evidence type="ECO:0000256" key="12">
    <source>
        <dbReference type="PROSITE-ProRule" id="PRU00047"/>
    </source>
</evidence>
<protein>
    <submittedName>
        <fullName evidence="16">Zinc finger CCHC-type</fullName>
    </submittedName>
</protein>
<evidence type="ECO:0000256" key="7">
    <source>
        <dbReference type="ARBA" id="ARBA00022989"/>
    </source>
</evidence>
<comment type="caution">
    <text evidence="16">The sequence shown here is derived from an EMBL/GenBank/DDBJ whole genome shotgun (WGS) entry which is preliminary data.</text>
</comment>
<evidence type="ECO:0000259" key="15">
    <source>
        <dbReference type="PROSITE" id="PS50994"/>
    </source>
</evidence>
<evidence type="ECO:0000256" key="5">
    <source>
        <dbReference type="ARBA" id="ARBA00022692"/>
    </source>
</evidence>
<dbReference type="Pfam" id="PF22936">
    <property type="entry name" value="Pol_BBD"/>
    <property type="match status" value="1"/>
</dbReference>
<evidence type="ECO:0000256" key="8">
    <source>
        <dbReference type="ARBA" id="ARBA00023002"/>
    </source>
</evidence>
<dbReference type="GO" id="GO:0003676">
    <property type="term" value="F:nucleic acid binding"/>
    <property type="evidence" value="ECO:0007669"/>
    <property type="project" value="InterPro"/>
</dbReference>
<dbReference type="GO" id="GO:0016020">
    <property type="term" value="C:membrane"/>
    <property type="evidence" value="ECO:0007669"/>
    <property type="project" value="UniProtKB-SubCell"/>
</dbReference>
<dbReference type="GO" id="GO:0015074">
    <property type="term" value="P:DNA integration"/>
    <property type="evidence" value="ECO:0007669"/>
    <property type="project" value="InterPro"/>
</dbReference>
<keyword evidence="7" id="KW-1133">Transmembrane helix</keyword>
<keyword evidence="5" id="KW-0812">Transmembrane</keyword>
<dbReference type="InterPro" id="IPR025724">
    <property type="entry name" value="GAG-pre-integrase_dom"/>
</dbReference>
<dbReference type="Pfam" id="PF13976">
    <property type="entry name" value="gag_pre-integrs"/>
    <property type="match status" value="1"/>
</dbReference>
<evidence type="ECO:0000313" key="16">
    <source>
        <dbReference type="EMBL" id="KAG7627772.1"/>
    </source>
</evidence>
<dbReference type="EMBL" id="JAEFBK010000003">
    <property type="protein sequence ID" value="KAG7627772.1"/>
    <property type="molecule type" value="Genomic_DNA"/>
</dbReference>
<feature type="domain" description="Integrase catalytic" evidence="15">
    <location>
        <begin position="390"/>
        <end position="552"/>
    </location>
</feature>
<comment type="subcellular location">
    <subcellularLocation>
        <location evidence="2">Membrane</location>
        <topology evidence="2">Single-pass membrane protein</topology>
    </subcellularLocation>
</comment>
<dbReference type="PANTHER" id="PTHR24296">
    <property type="entry name" value="CYTOCHROME P450"/>
    <property type="match status" value="1"/>
</dbReference>
<evidence type="ECO:0000256" key="3">
    <source>
        <dbReference type="ARBA" id="ARBA00010617"/>
    </source>
</evidence>
<keyword evidence="8" id="KW-0560">Oxidoreductase</keyword>